<evidence type="ECO:0000256" key="2">
    <source>
        <dbReference type="ARBA" id="ARBA00010617"/>
    </source>
</evidence>
<accession>A0A6N7PGM3</accession>
<keyword evidence="4" id="KW-0503">Monooxygenase</keyword>
<dbReference type="SUPFAM" id="SSF48264">
    <property type="entry name" value="Cytochrome P450"/>
    <property type="match status" value="1"/>
</dbReference>
<dbReference type="PRINTS" id="PR00463">
    <property type="entry name" value="EP450I"/>
</dbReference>
<dbReference type="GO" id="GO:0016705">
    <property type="term" value="F:oxidoreductase activity, acting on paired donors, with incorporation or reduction of molecular oxygen"/>
    <property type="evidence" value="ECO:0007669"/>
    <property type="project" value="InterPro"/>
</dbReference>
<dbReference type="PANTHER" id="PTHR24305:SF166">
    <property type="entry name" value="CYTOCHROME P450 12A4, MITOCHONDRIAL-RELATED"/>
    <property type="match status" value="1"/>
</dbReference>
<evidence type="ECO:0000313" key="5">
    <source>
        <dbReference type="EMBL" id="MRG91178.1"/>
    </source>
</evidence>
<protein>
    <submittedName>
        <fullName evidence="5">Cytochrome P450</fullName>
    </submittedName>
</protein>
<dbReference type="PROSITE" id="PS00086">
    <property type="entry name" value="CYTOCHROME_P450"/>
    <property type="match status" value="1"/>
</dbReference>
<dbReference type="CDD" id="cd11053">
    <property type="entry name" value="CYP110-like"/>
    <property type="match status" value="1"/>
</dbReference>
<evidence type="ECO:0000256" key="3">
    <source>
        <dbReference type="PIRSR" id="PIRSR602401-1"/>
    </source>
</evidence>
<dbReference type="InterPro" id="IPR036396">
    <property type="entry name" value="Cyt_P450_sf"/>
</dbReference>
<dbReference type="EMBL" id="WJIE01000001">
    <property type="protein sequence ID" value="MRG91178.1"/>
    <property type="molecule type" value="Genomic_DNA"/>
</dbReference>
<dbReference type="Gene3D" id="1.10.630.10">
    <property type="entry name" value="Cytochrome P450"/>
    <property type="match status" value="1"/>
</dbReference>
<keyword evidence="3 4" id="KW-0408">Iron</keyword>
<dbReference type="AlphaFoldDB" id="A0A6N7PGM3"/>
<organism evidence="5 6">
    <name type="scientific">Polyangium spumosum</name>
    <dbReference type="NCBI Taxonomy" id="889282"/>
    <lineage>
        <taxon>Bacteria</taxon>
        <taxon>Pseudomonadati</taxon>
        <taxon>Myxococcota</taxon>
        <taxon>Polyangia</taxon>
        <taxon>Polyangiales</taxon>
        <taxon>Polyangiaceae</taxon>
        <taxon>Polyangium</taxon>
    </lineage>
</organism>
<keyword evidence="3 4" id="KW-0479">Metal-binding</keyword>
<dbReference type="InterPro" id="IPR002401">
    <property type="entry name" value="Cyt_P450_E_grp-I"/>
</dbReference>
<comment type="cofactor">
    <cofactor evidence="1 3">
        <name>heme</name>
        <dbReference type="ChEBI" id="CHEBI:30413"/>
    </cofactor>
</comment>
<comment type="caution">
    <text evidence="5">The sequence shown here is derived from an EMBL/GenBank/DDBJ whole genome shotgun (WGS) entry which is preliminary data.</text>
</comment>
<dbReference type="InterPro" id="IPR050121">
    <property type="entry name" value="Cytochrome_P450_monoxygenase"/>
</dbReference>
<evidence type="ECO:0000256" key="4">
    <source>
        <dbReference type="RuleBase" id="RU000461"/>
    </source>
</evidence>
<keyword evidence="3 4" id="KW-0349">Heme</keyword>
<dbReference type="PANTHER" id="PTHR24305">
    <property type="entry name" value="CYTOCHROME P450"/>
    <property type="match status" value="1"/>
</dbReference>
<dbReference type="GO" id="GO:0004497">
    <property type="term" value="F:monooxygenase activity"/>
    <property type="evidence" value="ECO:0007669"/>
    <property type="project" value="UniProtKB-KW"/>
</dbReference>
<sequence length="446" mass="49349">MTTLPKGPTSNVLMNVQGIMDPIGYTLRLRERYGDPMSAPKMNGKPVLATGSVEGLRSVFAVPPEALDQMLAESFAAAVGESSLFVLSGARHTAMRKLLMPPFHGQRMRLYGKQICDLALQHARDLEPGRELVAQDLMHKISLQTIIHVVFGVTAPAEAARLEELLEALRKSFSFGLNVTLLVPWLRREFGGFGPWARRQRVIQDLRGFLDPELARRRADSAERTDILSLLLEARQEDGTALDDQQIFEQLHTLLFAGHTTTAAALTWVLYFLGHAPDVLRRLQDELTALGADPEPEALAKAPYLEAVCNETLRLRPPSPGVGRKLNTPMRIAGYDLPAGAGVFAQIIWAHHDPAVFPEPSVFRPERFLERTYSPFEFLPFGGGNRRCIGAAFALYEMKLVLGTLLRRYSFELVSKKPVRMGLQGLPGSPVRVIVSSGGTGREARR</sequence>
<feature type="binding site" description="axial binding residue" evidence="3">
    <location>
        <position position="388"/>
    </location>
    <ligand>
        <name>heme</name>
        <dbReference type="ChEBI" id="CHEBI:30413"/>
    </ligand>
    <ligandPart>
        <name>Fe</name>
        <dbReference type="ChEBI" id="CHEBI:18248"/>
    </ligandPart>
</feature>
<evidence type="ECO:0000313" key="6">
    <source>
        <dbReference type="Proteomes" id="UP000440224"/>
    </source>
</evidence>
<dbReference type="InterPro" id="IPR017972">
    <property type="entry name" value="Cyt_P450_CS"/>
</dbReference>
<keyword evidence="6" id="KW-1185">Reference proteome</keyword>
<dbReference type="Pfam" id="PF00067">
    <property type="entry name" value="p450"/>
    <property type="match status" value="1"/>
</dbReference>
<dbReference type="PRINTS" id="PR00385">
    <property type="entry name" value="P450"/>
</dbReference>
<dbReference type="Proteomes" id="UP000440224">
    <property type="component" value="Unassembled WGS sequence"/>
</dbReference>
<gene>
    <name evidence="5" type="ORF">GF068_04475</name>
</gene>
<evidence type="ECO:0000256" key="1">
    <source>
        <dbReference type="ARBA" id="ARBA00001971"/>
    </source>
</evidence>
<reference evidence="5 6" key="1">
    <citation type="submission" date="2019-10" db="EMBL/GenBank/DDBJ databases">
        <title>A soil myxobacterium in the family Polyangiaceae.</title>
        <authorList>
            <person name="Li Y."/>
            <person name="Wang J."/>
        </authorList>
    </citation>
    <scope>NUCLEOTIDE SEQUENCE [LARGE SCALE GENOMIC DNA]</scope>
    <source>
        <strain evidence="5 6">DSM 14734</strain>
    </source>
</reference>
<proteinExistence type="inferred from homology"/>
<comment type="similarity">
    <text evidence="2 4">Belongs to the cytochrome P450 family.</text>
</comment>
<dbReference type="RefSeq" id="WP_153818003.1">
    <property type="nucleotide sequence ID" value="NZ_WJIE01000001.1"/>
</dbReference>
<dbReference type="OrthoDB" id="9764248at2"/>
<dbReference type="InterPro" id="IPR001128">
    <property type="entry name" value="Cyt_P450"/>
</dbReference>
<name>A0A6N7PGM3_9BACT</name>
<dbReference type="GO" id="GO:0020037">
    <property type="term" value="F:heme binding"/>
    <property type="evidence" value="ECO:0007669"/>
    <property type="project" value="InterPro"/>
</dbReference>
<keyword evidence="4" id="KW-0560">Oxidoreductase</keyword>
<dbReference type="GO" id="GO:0005506">
    <property type="term" value="F:iron ion binding"/>
    <property type="evidence" value="ECO:0007669"/>
    <property type="project" value="InterPro"/>
</dbReference>